<organism evidence="1 2">
    <name type="scientific">Clostridium lapidicellarium</name>
    <dbReference type="NCBI Taxonomy" id="3240931"/>
    <lineage>
        <taxon>Bacteria</taxon>
        <taxon>Bacillati</taxon>
        <taxon>Bacillota</taxon>
        <taxon>Clostridia</taxon>
        <taxon>Eubacteriales</taxon>
        <taxon>Clostridiaceae</taxon>
        <taxon>Clostridium</taxon>
    </lineage>
</organism>
<evidence type="ECO:0000313" key="1">
    <source>
        <dbReference type="EMBL" id="MEY8762658.1"/>
    </source>
</evidence>
<proteinExistence type="predicted"/>
<dbReference type="InterPro" id="IPR014202">
    <property type="entry name" value="Spore_II_R"/>
</dbReference>
<dbReference type="Pfam" id="PF09551">
    <property type="entry name" value="Spore_II_R"/>
    <property type="match status" value="1"/>
</dbReference>
<name>A0ABV4DTT9_9CLOT</name>
<dbReference type="EMBL" id="JBGFFE010000002">
    <property type="protein sequence ID" value="MEY8762658.1"/>
    <property type="molecule type" value="Genomic_DNA"/>
</dbReference>
<sequence length="218" mass="25146">MKKYLLVFIIGILSIFAANSVFLEIKNKNVEEDMASRIIRFHVIANSDSGSDQALKLRVRDRVLEYIAPKLENSEDINKSRKILKENDSRILEIANNEIRREGYSYKVNSTLSETNFPIKTYGNITLPPGKYEAYRIIIGSGQGQNWWCVMFPPLCFVDITKGQVSYKKTEDEMKKVLTPEEYKMVDNSSLGVNKKDIKLKFKLLEILKDMGYKISKM</sequence>
<protein>
    <submittedName>
        <fullName evidence="1">Stage II sporulation protein R</fullName>
    </submittedName>
</protein>
<dbReference type="Proteomes" id="UP001565220">
    <property type="component" value="Unassembled WGS sequence"/>
</dbReference>
<reference evidence="1 2" key="1">
    <citation type="submission" date="2024-08" db="EMBL/GenBank/DDBJ databases">
        <title>Clostridium lapicellarii sp. nov., and Clostridium renhuaiense sp. nov., two species isolated from the mud in a fermentation cellar used for producing sauce-flavour Chinese liquors.</title>
        <authorList>
            <person name="Yang F."/>
            <person name="Wang H."/>
            <person name="Chen L.Q."/>
            <person name="Zhou N."/>
            <person name="Lu J.J."/>
            <person name="Pu X.X."/>
            <person name="Wan B."/>
            <person name="Wang L."/>
            <person name="Liu S.J."/>
        </authorList>
    </citation>
    <scope>NUCLEOTIDE SEQUENCE [LARGE SCALE GENOMIC DNA]</scope>
    <source>
        <strain evidence="1 2">MT-113</strain>
    </source>
</reference>
<dbReference type="NCBIfam" id="TIGR02837">
    <property type="entry name" value="spore_II_R"/>
    <property type="match status" value="1"/>
</dbReference>
<keyword evidence="2" id="KW-1185">Reference proteome</keyword>
<evidence type="ECO:0000313" key="2">
    <source>
        <dbReference type="Proteomes" id="UP001565220"/>
    </source>
</evidence>
<comment type="caution">
    <text evidence="1">The sequence shown here is derived from an EMBL/GenBank/DDBJ whole genome shotgun (WGS) entry which is preliminary data.</text>
</comment>
<dbReference type="RefSeq" id="WP_294182200.1">
    <property type="nucleotide sequence ID" value="NZ_JBGFFE010000002.1"/>
</dbReference>
<gene>
    <name evidence="1" type="primary">spoIIR</name>
    <name evidence="1" type="ORF">AB8S09_03210</name>
</gene>
<accession>A0ABV4DTT9</accession>